<dbReference type="GO" id="GO:0050661">
    <property type="term" value="F:NADP binding"/>
    <property type="evidence" value="ECO:0007669"/>
    <property type="project" value="InterPro"/>
</dbReference>
<dbReference type="PANTHER" id="PTHR43539:SF68">
    <property type="entry name" value="FLAVIN-BINDING MONOOXYGENASE-LIKE PROTEIN (AFU_ORTHOLOGUE AFUA_4G09220)"/>
    <property type="match status" value="1"/>
</dbReference>
<evidence type="ECO:0008006" key="6">
    <source>
        <dbReference type="Google" id="ProtNLM"/>
    </source>
</evidence>
<accession>A0AAV5AV59</accession>
<evidence type="ECO:0000313" key="4">
    <source>
        <dbReference type="EMBL" id="GJJ15730.1"/>
    </source>
</evidence>
<evidence type="ECO:0000256" key="2">
    <source>
        <dbReference type="ARBA" id="ARBA00022827"/>
    </source>
</evidence>
<evidence type="ECO:0000313" key="5">
    <source>
        <dbReference type="Proteomes" id="UP001050691"/>
    </source>
</evidence>
<evidence type="ECO:0000256" key="1">
    <source>
        <dbReference type="ARBA" id="ARBA00022630"/>
    </source>
</evidence>
<keyword evidence="2" id="KW-0274">FAD</keyword>
<dbReference type="EMBL" id="BPWL01000011">
    <property type="protein sequence ID" value="GJJ15730.1"/>
    <property type="molecule type" value="Genomic_DNA"/>
</dbReference>
<dbReference type="InterPro" id="IPR036188">
    <property type="entry name" value="FAD/NAD-bd_sf"/>
</dbReference>
<dbReference type="GO" id="GO:0004499">
    <property type="term" value="F:N,N-dimethylaniline monooxygenase activity"/>
    <property type="evidence" value="ECO:0007669"/>
    <property type="project" value="InterPro"/>
</dbReference>
<name>A0AAV5AV59_9AGAM</name>
<keyword evidence="3" id="KW-0560">Oxidoreductase</keyword>
<dbReference type="AlphaFoldDB" id="A0AAV5AV59"/>
<proteinExistence type="predicted"/>
<dbReference type="Pfam" id="PF00743">
    <property type="entry name" value="FMO-like"/>
    <property type="match status" value="1"/>
</dbReference>
<reference evidence="4" key="1">
    <citation type="submission" date="2021-10" db="EMBL/GenBank/DDBJ databases">
        <title>De novo Genome Assembly of Clathrus columnatus (Basidiomycota, Fungi) Using Illumina and Nanopore Sequence Data.</title>
        <authorList>
            <person name="Ogiso-Tanaka E."/>
            <person name="Itagaki H."/>
            <person name="Hosoya T."/>
            <person name="Hosaka K."/>
        </authorList>
    </citation>
    <scope>NUCLEOTIDE SEQUENCE</scope>
    <source>
        <strain evidence="4">MO-923</strain>
    </source>
</reference>
<keyword evidence="5" id="KW-1185">Reference proteome</keyword>
<dbReference type="Proteomes" id="UP001050691">
    <property type="component" value="Unassembled WGS sequence"/>
</dbReference>
<comment type="caution">
    <text evidence="4">The sequence shown here is derived from an EMBL/GenBank/DDBJ whole genome shotgun (WGS) entry which is preliminary data.</text>
</comment>
<organism evidence="4 5">
    <name type="scientific">Clathrus columnatus</name>
    <dbReference type="NCBI Taxonomy" id="1419009"/>
    <lineage>
        <taxon>Eukaryota</taxon>
        <taxon>Fungi</taxon>
        <taxon>Dikarya</taxon>
        <taxon>Basidiomycota</taxon>
        <taxon>Agaricomycotina</taxon>
        <taxon>Agaricomycetes</taxon>
        <taxon>Phallomycetidae</taxon>
        <taxon>Phallales</taxon>
        <taxon>Clathraceae</taxon>
        <taxon>Clathrus</taxon>
    </lineage>
</organism>
<gene>
    <name evidence="4" type="ORF">Clacol_010008</name>
</gene>
<dbReference type="InterPro" id="IPR020946">
    <property type="entry name" value="Flavin_mOase-like"/>
</dbReference>
<evidence type="ECO:0000256" key="3">
    <source>
        <dbReference type="ARBA" id="ARBA00023002"/>
    </source>
</evidence>
<dbReference type="PANTHER" id="PTHR43539">
    <property type="entry name" value="FLAVIN-BINDING MONOOXYGENASE-LIKE PROTEIN (AFU_ORTHOLOGUE AFUA_4G09220)"/>
    <property type="match status" value="1"/>
</dbReference>
<dbReference type="GO" id="GO:0050660">
    <property type="term" value="F:flavin adenine dinucleotide binding"/>
    <property type="evidence" value="ECO:0007669"/>
    <property type="project" value="InterPro"/>
</dbReference>
<sequence>MPQPSVIVNDWFQRFSQVVESCDVQSLTSLFLPDGWLRDHLIFEWNYRTLHGYKDIERYLETHLAKTQITNLSLEGQDGIPPGFHPTSHEIEAAFAFETPILWGRGYLLLQESGDVWKAISVYFSAVDLKGHEENTQVPSGYYDEHRKTWEDAFEEEKVRIGKDPHVIILGAAQNGLNVGARFRQMNIPTLILEQSDRIGDNWRERYPTLTLHTPKSHHTLLYTKLPDNWPKFTPKEKVANMLEQYAVNQDLVIWTRSTILPTPSYDPTTRRWTVEVSRDGEKITLKPYHIVLAIGILGVPHIPTLPGEEIFNGPKLHATHYKGYQPFVNKNVIVVGASQSAADICQNLALHNAASVTMVQRSDTVIISNQYLHDTLFDPSYPLNGNLTDADFRFTGLSWGHFKQLLIAGKDKRVADQRDMLEGLVKAGMNISEGKEGAGELWQVYDRLGRQDIGAADLIIKGSIKIKRGEPEHFTTDGLVFKDGSYLQADAVVFATGYEPPKNVIASVFGQEIANKITPIWGFNEIHELKRAYSPSGHPGIWWGIGDFYVPRYSSKALGIQIKARLLGIITDEDESSNRCFP</sequence>
<keyword evidence="1" id="KW-0285">Flavoprotein</keyword>
<dbReference type="InterPro" id="IPR050982">
    <property type="entry name" value="Auxin_biosynth/cation_transpt"/>
</dbReference>
<protein>
    <recommendedName>
        <fullName evidence="6">Flavin-containing monooxygenase</fullName>
    </recommendedName>
</protein>
<dbReference type="SUPFAM" id="SSF51905">
    <property type="entry name" value="FAD/NAD(P)-binding domain"/>
    <property type="match status" value="2"/>
</dbReference>
<dbReference type="Gene3D" id="3.50.50.60">
    <property type="entry name" value="FAD/NAD(P)-binding domain"/>
    <property type="match status" value="2"/>
</dbReference>